<dbReference type="PANTHER" id="PTHR11473">
    <property type="entry name" value="AROMATIC AMINO ACID HYDROXYLASE"/>
    <property type="match status" value="1"/>
</dbReference>
<feature type="domain" description="Biopterin-dependent aromatic amino acid hydroxylase family profile" evidence="8">
    <location>
        <begin position="1"/>
        <end position="352"/>
    </location>
</feature>
<keyword evidence="5 7" id="KW-0408">Iron</keyword>
<dbReference type="PROSITE" id="PS51410">
    <property type="entry name" value="BH4_AAA_HYDROXYL_2"/>
    <property type="match status" value="1"/>
</dbReference>
<keyword evidence="4" id="KW-0560">Oxidoreductase</keyword>
<comment type="similarity">
    <text evidence="2">Belongs to the biopterin-dependent aromatic amino acid hydroxylase family.</text>
</comment>
<organism evidence="9 10">
    <name type="scientific">Tumebacillus algifaecis</name>
    <dbReference type="NCBI Taxonomy" id="1214604"/>
    <lineage>
        <taxon>Bacteria</taxon>
        <taxon>Bacillati</taxon>
        <taxon>Bacillota</taxon>
        <taxon>Bacilli</taxon>
        <taxon>Bacillales</taxon>
        <taxon>Alicyclobacillaceae</taxon>
        <taxon>Tumebacillus</taxon>
    </lineage>
</organism>
<evidence type="ECO:0000256" key="4">
    <source>
        <dbReference type="ARBA" id="ARBA00023002"/>
    </source>
</evidence>
<evidence type="ECO:0000256" key="2">
    <source>
        <dbReference type="ARBA" id="ARBA00009712"/>
    </source>
</evidence>
<keyword evidence="3 7" id="KW-0479">Metal-binding</keyword>
<evidence type="ECO:0000256" key="7">
    <source>
        <dbReference type="PIRSR" id="PIRSR601273-2"/>
    </source>
</evidence>
<gene>
    <name evidence="9" type="ORF">CIG75_16730</name>
</gene>
<evidence type="ECO:0000313" key="9">
    <source>
        <dbReference type="EMBL" id="ASS76440.1"/>
    </source>
</evidence>
<evidence type="ECO:0000256" key="1">
    <source>
        <dbReference type="ARBA" id="ARBA00001954"/>
    </source>
</evidence>
<evidence type="ECO:0000256" key="6">
    <source>
        <dbReference type="ARBA" id="ARBA00023033"/>
    </source>
</evidence>
<dbReference type="Gene3D" id="1.10.800.10">
    <property type="entry name" value="Aromatic amino acid hydroxylase"/>
    <property type="match status" value="1"/>
</dbReference>
<feature type="binding site" evidence="7">
    <location>
        <position position="145"/>
    </location>
    <ligand>
        <name>Fe cation</name>
        <dbReference type="ChEBI" id="CHEBI:24875"/>
    </ligand>
</feature>
<dbReference type="KEGG" id="tab:CIG75_16730"/>
<dbReference type="InterPro" id="IPR019774">
    <property type="entry name" value="Aromatic-AA_hydroxylase_C"/>
</dbReference>
<feature type="binding site" evidence="7">
    <location>
        <position position="230"/>
    </location>
    <ligand>
        <name>Fe cation</name>
        <dbReference type="ChEBI" id="CHEBI:24875"/>
    </ligand>
</feature>
<evidence type="ECO:0000313" key="10">
    <source>
        <dbReference type="Proteomes" id="UP000214688"/>
    </source>
</evidence>
<dbReference type="Proteomes" id="UP000214688">
    <property type="component" value="Chromosome"/>
</dbReference>
<dbReference type="InterPro" id="IPR036951">
    <property type="entry name" value="ArAA_hydroxylase_sf"/>
</dbReference>
<dbReference type="NCBIfam" id="NF010657">
    <property type="entry name" value="PRK14056.1"/>
    <property type="match status" value="1"/>
</dbReference>
<name>A0A223D4I9_9BACL</name>
<dbReference type="Pfam" id="PF00351">
    <property type="entry name" value="Biopterin_H"/>
    <property type="match status" value="2"/>
</dbReference>
<dbReference type="EMBL" id="CP022657">
    <property type="protein sequence ID" value="ASS76440.1"/>
    <property type="molecule type" value="Genomic_DNA"/>
</dbReference>
<keyword evidence="10" id="KW-1185">Reference proteome</keyword>
<dbReference type="AlphaFoldDB" id="A0A223D4I9"/>
<feature type="binding site" evidence="7">
    <location>
        <position position="140"/>
    </location>
    <ligand>
        <name>Fe cation</name>
        <dbReference type="ChEBI" id="CHEBI:24875"/>
    </ligand>
</feature>
<reference evidence="9 10" key="1">
    <citation type="journal article" date="2015" name="Int. J. Syst. Evol. Microbiol.">
        <title>Tumebacillus algifaecis sp. nov., isolated from decomposing algal scum.</title>
        <authorList>
            <person name="Wu Y.F."/>
            <person name="Zhang B."/>
            <person name="Xing P."/>
            <person name="Wu Q.L."/>
            <person name="Liu S.J."/>
        </authorList>
    </citation>
    <scope>NUCLEOTIDE SEQUENCE [LARGE SCALE GENOMIC DNA]</scope>
    <source>
        <strain evidence="9 10">THMBR28</strain>
    </source>
</reference>
<evidence type="ECO:0000256" key="3">
    <source>
        <dbReference type="ARBA" id="ARBA00022723"/>
    </source>
</evidence>
<dbReference type="GO" id="GO:0005506">
    <property type="term" value="F:iron ion binding"/>
    <property type="evidence" value="ECO:0007669"/>
    <property type="project" value="InterPro"/>
</dbReference>
<dbReference type="InterPro" id="IPR001273">
    <property type="entry name" value="ArAA_hydroxylase"/>
</dbReference>
<dbReference type="SUPFAM" id="SSF56534">
    <property type="entry name" value="Aromatic aminoacid monoxygenases, catalytic and oligomerization domains"/>
    <property type="match status" value="1"/>
</dbReference>
<comment type="cofactor">
    <cofactor evidence="1 7">
        <name>Fe(2+)</name>
        <dbReference type="ChEBI" id="CHEBI:29033"/>
    </cofactor>
</comment>
<protein>
    <submittedName>
        <fullName evidence="9">Phenylalanine 4-monooxygenase</fullName>
    </submittedName>
</protein>
<evidence type="ECO:0000259" key="8">
    <source>
        <dbReference type="PROSITE" id="PS51410"/>
    </source>
</evidence>
<proteinExistence type="inferred from homology"/>
<dbReference type="GO" id="GO:0009072">
    <property type="term" value="P:aromatic amino acid metabolic process"/>
    <property type="evidence" value="ECO:0007669"/>
    <property type="project" value="InterPro"/>
</dbReference>
<evidence type="ECO:0000256" key="5">
    <source>
        <dbReference type="ARBA" id="ARBA00023004"/>
    </source>
</evidence>
<dbReference type="InterPro" id="IPR036329">
    <property type="entry name" value="Aro-AA_hydroxylase_C_sf"/>
</dbReference>
<accession>A0A223D4I9</accession>
<dbReference type="GO" id="GO:0016714">
    <property type="term" value="F:oxidoreductase activity, acting on paired donors, with incorporation or reduction of molecular oxygen, reduced pteridine as one donor, and incorporation of one atom of oxygen"/>
    <property type="evidence" value="ECO:0007669"/>
    <property type="project" value="InterPro"/>
</dbReference>
<dbReference type="PANTHER" id="PTHR11473:SF24">
    <property type="entry name" value="PHENYLALANINE-4-HYDROXYLASE"/>
    <property type="match status" value="1"/>
</dbReference>
<keyword evidence="6 9" id="KW-0503">Monooxygenase</keyword>
<sequence length="596" mass="65262">MLISKGVFTLKSHSTTTAALIPVPPHLTPFCVEQNYDKYSPIDHAVWRYVLRQNSAFLAEKGYGSYEDGMRVTGMSTESVPNIEQMNLQLSKMGWGAVAIDGFIPPVAFFDFQAHRLLPIAGDIRTLDHIAYTPAPDIIHESAGHAPMLHDPGYAEFLQFFGEIGAKALASKEDHDLYEAIRLLSIVKEDPRATALQVEEAEENLKRAEAAVIESSEAGDISKLYWWTVEYGLIGSVSDPKIYGAGLLSSMGESRALYRPHVQKVAFDLHTCSTKDYNITEPQPQLYVCENFDQLTEAVKEFAKTMAYQVGGTVSLKKALRSDNLATAVYSSGLQVSGTFTHLEYDAQGEAVYLKTTGPTMLAVANQMLSGHDLEYHGEGFGSPIGLIKGHDTPLEDFSDTQLDAAGLQVGNVTDLTFVSGVTVSGEVTYILREAGKIVLIGFDNCTVTHGDHVLFQAEWGTFDMAVGAVITSVYAGAADRAAWASSTFTKSALNTQRHEVTADEQKLYDLYQSIRNLREANSDDSGVQDLTARTVAVLDEAFPNDWLLRVEILELLAPKGLAPDLQAHIEQWLNELAATDEGLQELIENGINLAR</sequence>